<dbReference type="NCBIfam" id="TIGR00796">
    <property type="entry name" value="livcs"/>
    <property type="match status" value="1"/>
</dbReference>
<feature type="transmembrane region" description="Helical" evidence="9">
    <location>
        <begin position="73"/>
        <end position="94"/>
    </location>
</feature>
<keyword evidence="11" id="KW-1185">Reference proteome</keyword>
<gene>
    <name evidence="10" type="primary">brnQ</name>
    <name evidence="10" type="ORF">ACFODW_11545</name>
</gene>
<dbReference type="Proteomes" id="UP001595387">
    <property type="component" value="Unassembled WGS sequence"/>
</dbReference>
<evidence type="ECO:0000313" key="10">
    <source>
        <dbReference type="EMBL" id="MFC2948969.1"/>
    </source>
</evidence>
<comment type="similarity">
    <text evidence="2 9">Belongs to the branched chain amino acid transporter family.</text>
</comment>
<feature type="transmembrane region" description="Helical" evidence="9">
    <location>
        <begin position="221"/>
        <end position="245"/>
    </location>
</feature>
<feature type="transmembrane region" description="Helical" evidence="9">
    <location>
        <begin position="186"/>
        <end position="209"/>
    </location>
</feature>
<dbReference type="EMBL" id="JBHRRZ010000017">
    <property type="protein sequence ID" value="MFC2948969.1"/>
    <property type="molecule type" value="Genomic_DNA"/>
</dbReference>
<dbReference type="Pfam" id="PF05525">
    <property type="entry name" value="Branch_AA_trans"/>
    <property type="match status" value="1"/>
</dbReference>
<evidence type="ECO:0000256" key="8">
    <source>
        <dbReference type="ARBA" id="ARBA00023136"/>
    </source>
</evidence>
<evidence type="ECO:0000256" key="4">
    <source>
        <dbReference type="ARBA" id="ARBA00022475"/>
    </source>
</evidence>
<evidence type="ECO:0000256" key="6">
    <source>
        <dbReference type="ARBA" id="ARBA00022970"/>
    </source>
</evidence>
<protein>
    <recommendedName>
        <fullName evidence="9">Branched-chain amino acid transport system carrier protein</fullName>
    </recommendedName>
</protein>
<reference evidence="11" key="1">
    <citation type="journal article" date="2019" name="Int. J. Syst. Evol. Microbiol.">
        <title>The Global Catalogue of Microorganisms (GCM) 10K type strain sequencing project: providing services to taxonomists for standard genome sequencing and annotation.</title>
        <authorList>
            <consortium name="The Broad Institute Genomics Platform"/>
            <consortium name="The Broad Institute Genome Sequencing Center for Infectious Disease"/>
            <person name="Wu L."/>
            <person name="Ma J."/>
        </authorList>
    </citation>
    <scope>NUCLEOTIDE SEQUENCE [LARGE SCALE GENOMIC DNA]</scope>
    <source>
        <strain evidence="11">KCTC 13193</strain>
    </source>
</reference>
<evidence type="ECO:0000256" key="7">
    <source>
        <dbReference type="ARBA" id="ARBA00022989"/>
    </source>
</evidence>
<keyword evidence="7 9" id="KW-1133">Transmembrane helix</keyword>
<dbReference type="RefSeq" id="WP_390306553.1">
    <property type="nucleotide sequence ID" value="NZ_JBHRRZ010000017.1"/>
</dbReference>
<dbReference type="PANTHER" id="PTHR30588">
    <property type="entry name" value="BRANCHED-CHAIN AMINO ACID TRANSPORT SYSTEM 2 CARRIER PROTEIN"/>
    <property type="match status" value="1"/>
</dbReference>
<evidence type="ECO:0000313" key="11">
    <source>
        <dbReference type="Proteomes" id="UP001595387"/>
    </source>
</evidence>
<dbReference type="InterPro" id="IPR004685">
    <property type="entry name" value="Brnchd-chn_aa_trnsp_Livcs"/>
</dbReference>
<feature type="transmembrane region" description="Helical" evidence="9">
    <location>
        <begin position="265"/>
        <end position="295"/>
    </location>
</feature>
<feature type="transmembrane region" description="Helical" evidence="9">
    <location>
        <begin position="330"/>
        <end position="352"/>
    </location>
</feature>
<keyword evidence="6 9" id="KW-0029">Amino-acid transport</keyword>
<dbReference type="PANTHER" id="PTHR30588:SF0">
    <property type="entry name" value="BRANCHED-CHAIN AMINO ACID PERMEASE BRNQ"/>
    <property type="match status" value="1"/>
</dbReference>
<proteinExistence type="inferred from homology"/>
<keyword evidence="3 9" id="KW-0813">Transport</keyword>
<feature type="transmembrane region" description="Helical" evidence="9">
    <location>
        <begin position="5"/>
        <end position="24"/>
    </location>
</feature>
<sequence>MRKDIFTIGFMLFALFFGAGNLIYPPVLGMEAGTAYWPAITGFILTGVGLPILAVTAISFVKNDARELADRVHPLFGLLFTSTVYLAIGAFFGIPRAATVGYEMSVHPFTEGASNTPLIIFTVVFFSLVYLVSLNPSRMVDRIGQYLTPILLIAIVGLSIGALLLFDNPAASPKGDYGSTPLFTGFLEGYLTMDAIAALAFGIIVVNAFKDRGYDSPKQLVSATLKAGIVAGIGLILVYSVLGWIGSKMALHGSFTNGGNILSHAADMIFGSFGTLLLGVIVALACFTTSVGLVVASGQFFVKVTPLSYKWIISIVTLASFLIANQGLETIISISVPVLTFIYPIAIVLILLTFMDKLFGGRRGVYRGAILLTAIISLYDGLTAFGLELDQVGRILQLLPFFSIGLGWLLPAVIGGLAGFFLSGKEESTPDRFAR</sequence>
<evidence type="ECO:0000256" key="5">
    <source>
        <dbReference type="ARBA" id="ARBA00022692"/>
    </source>
</evidence>
<name>A0ABV7A7A6_9BACI</name>
<comment type="subcellular location">
    <subcellularLocation>
        <location evidence="1 9">Cell membrane</location>
        <topology evidence="1 9">Multi-pass membrane protein</topology>
    </subcellularLocation>
</comment>
<feature type="transmembrane region" description="Helical" evidence="9">
    <location>
        <begin position="364"/>
        <end position="387"/>
    </location>
</feature>
<keyword evidence="5 9" id="KW-0812">Transmembrane</keyword>
<comment type="caution">
    <text evidence="10">The sequence shown here is derived from an EMBL/GenBank/DDBJ whole genome shotgun (WGS) entry which is preliminary data.</text>
</comment>
<keyword evidence="4" id="KW-1003">Cell membrane</keyword>
<evidence type="ECO:0000256" key="1">
    <source>
        <dbReference type="ARBA" id="ARBA00004651"/>
    </source>
</evidence>
<feature type="transmembrane region" description="Helical" evidence="9">
    <location>
        <begin position="399"/>
        <end position="422"/>
    </location>
</feature>
<feature type="transmembrane region" description="Helical" evidence="9">
    <location>
        <begin position="146"/>
        <end position="166"/>
    </location>
</feature>
<evidence type="ECO:0000256" key="9">
    <source>
        <dbReference type="RuleBase" id="RU362122"/>
    </source>
</evidence>
<feature type="transmembrane region" description="Helical" evidence="9">
    <location>
        <begin position="36"/>
        <end position="61"/>
    </location>
</feature>
<comment type="function">
    <text evidence="9">Component of the transport system for branched-chain amino acids.</text>
</comment>
<feature type="transmembrane region" description="Helical" evidence="9">
    <location>
        <begin position="307"/>
        <end position="324"/>
    </location>
</feature>
<keyword evidence="8 9" id="KW-0472">Membrane</keyword>
<accession>A0ABV7A7A6</accession>
<feature type="transmembrane region" description="Helical" evidence="9">
    <location>
        <begin position="114"/>
        <end position="134"/>
    </location>
</feature>
<organism evidence="10 11">
    <name type="scientific">Virgibacillus sediminis</name>
    <dbReference type="NCBI Taxonomy" id="202260"/>
    <lineage>
        <taxon>Bacteria</taxon>
        <taxon>Bacillati</taxon>
        <taxon>Bacillota</taxon>
        <taxon>Bacilli</taxon>
        <taxon>Bacillales</taxon>
        <taxon>Bacillaceae</taxon>
        <taxon>Virgibacillus</taxon>
    </lineage>
</organism>
<evidence type="ECO:0000256" key="3">
    <source>
        <dbReference type="ARBA" id="ARBA00022448"/>
    </source>
</evidence>
<evidence type="ECO:0000256" key="2">
    <source>
        <dbReference type="ARBA" id="ARBA00008540"/>
    </source>
</evidence>